<protein>
    <recommendedName>
        <fullName evidence="5 6">Large ribosomal subunit protein uL13</fullName>
    </recommendedName>
</protein>
<reference evidence="9 10" key="1">
    <citation type="submission" date="2018-10" db="EMBL/GenBank/DDBJ databases">
        <title>Genomic Encyclopedia of Archaeal and Bacterial Type Strains, Phase II (KMG-II): from individual species to whole genera.</title>
        <authorList>
            <person name="Goeker M."/>
        </authorList>
    </citation>
    <scope>NUCLEOTIDE SEQUENCE [LARGE SCALE GENOMIC DNA]</scope>
    <source>
        <strain evidence="9 10">DSM 23424</strain>
    </source>
</reference>
<evidence type="ECO:0000256" key="7">
    <source>
        <dbReference type="RuleBase" id="RU003877"/>
    </source>
</evidence>
<dbReference type="Proteomes" id="UP000271339">
    <property type="component" value="Unassembled WGS sequence"/>
</dbReference>
<dbReference type="InterPro" id="IPR036899">
    <property type="entry name" value="Ribosomal_uL13_sf"/>
</dbReference>
<evidence type="ECO:0000313" key="9">
    <source>
        <dbReference type="EMBL" id="RMA66290.1"/>
    </source>
</evidence>
<dbReference type="AlphaFoldDB" id="A0A3L9Z2D0"/>
<dbReference type="InterPro" id="IPR023563">
    <property type="entry name" value="Ribosomal_uL13_CS"/>
</dbReference>
<dbReference type="RefSeq" id="WP_121906597.1">
    <property type="nucleotide sequence ID" value="NZ_REFC01000011.1"/>
</dbReference>
<evidence type="ECO:0000256" key="4">
    <source>
        <dbReference type="ARBA" id="ARBA00023274"/>
    </source>
</evidence>
<dbReference type="NCBIfam" id="TIGR01066">
    <property type="entry name" value="rplM_bact"/>
    <property type="match status" value="1"/>
</dbReference>
<keyword evidence="4 6" id="KW-0687">Ribonucleoprotein</keyword>
<keyword evidence="10" id="KW-1185">Reference proteome</keyword>
<dbReference type="GO" id="GO:0017148">
    <property type="term" value="P:negative regulation of translation"/>
    <property type="evidence" value="ECO:0007669"/>
    <property type="project" value="TreeGrafter"/>
</dbReference>
<dbReference type="PANTHER" id="PTHR11545">
    <property type="entry name" value="RIBOSOMAL PROTEIN L13"/>
    <property type="match status" value="1"/>
</dbReference>
<comment type="caution">
    <text evidence="9">The sequence shown here is derived from an EMBL/GenBank/DDBJ whole genome shotgun (WGS) entry which is preliminary data.</text>
</comment>
<dbReference type="FunFam" id="3.90.1180.10:FF:000001">
    <property type="entry name" value="50S ribosomal protein L13"/>
    <property type="match status" value="1"/>
</dbReference>
<dbReference type="GO" id="GO:0022625">
    <property type="term" value="C:cytosolic large ribosomal subunit"/>
    <property type="evidence" value="ECO:0007669"/>
    <property type="project" value="TreeGrafter"/>
</dbReference>
<dbReference type="SUPFAM" id="SSF52161">
    <property type="entry name" value="Ribosomal protein L13"/>
    <property type="match status" value="1"/>
</dbReference>
<dbReference type="Pfam" id="PF00572">
    <property type="entry name" value="Ribosomal_L13"/>
    <property type="match status" value="1"/>
</dbReference>
<accession>A0A3L9Z2D0</accession>
<proteinExistence type="inferred from homology"/>
<comment type="function">
    <text evidence="6 8">This protein is one of the early assembly proteins of the 50S ribosomal subunit, although it is not seen to bind rRNA by itself. It is important during the early stages of 50S assembly.</text>
</comment>
<evidence type="ECO:0000256" key="1">
    <source>
        <dbReference type="ARBA" id="ARBA00006227"/>
    </source>
</evidence>
<dbReference type="GO" id="GO:0006412">
    <property type="term" value="P:translation"/>
    <property type="evidence" value="ECO:0007669"/>
    <property type="project" value="UniProtKB-UniRule"/>
</dbReference>
<dbReference type="InterPro" id="IPR005823">
    <property type="entry name" value="Ribosomal_uL13_bac-type"/>
</dbReference>
<dbReference type="PANTHER" id="PTHR11545:SF2">
    <property type="entry name" value="LARGE RIBOSOMAL SUBUNIT PROTEIN UL13M"/>
    <property type="match status" value="1"/>
</dbReference>
<gene>
    <name evidence="6 8" type="primary">rplM</name>
    <name evidence="9" type="ORF">BXY75_0711</name>
</gene>
<dbReference type="GO" id="GO:0003735">
    <property type="term" value="F:structural constituent of ribosome"/>
    <property type="evidence" value="ECO:0007669"/>
    <property type="project" value="InterPro"/>
</dbReference>
<comment type="subunit">
    <text evidence="2 6">Part of the 50S ribosomal subunit.</text>
</comment>
<name>A0A3L9Z2D0_9FLAO</name>
<sequence>MDTLSYKTVSANKNTVNKEWLLVDADGQTLGRLASEVAKLLRGKHKPNFTPHVDCGDNVIITNAEKIVLKGNKWDDKTYIRHTGYPGGQRSLTAKELFGKDPARVIEKAVKGMLPKNKLGADLFRNLKVYVGTGHGQEAQKPREINLNLTR</sequence>
<dbReference type="Gene3D" id="3.90.1180.10">
    <property type="entry name" value="Ribosomal protein L13"/>
    <property type="match status" value="1"/>
</dbReference>
<evidence type="ECO:0000256" key="5">
    <source>
        <dbReference type="ARBA" id="ARBA00035201"/>
    </source>
</evidence>
<keyword evidence="3 6" id="KW-0689">Ribosomal protein</keyword>
<dbReference type="PROSITE" id="PS00783">
    <property type="entry name" value="RIBOSOMAL_L13"/>
    <property type="match status" value="1"/>
</dbReference>
<evidence type="ECO:0000256" key="3">
    <source>
        <dbReference type="ARBA" id="ARBA00022980"/>
    </source>
</evidence>
<evidence type="ECO:0000256" key="6">
    <source>
        <dbReference type="HAMAP-Rule" id="MF_01366"/>
    </source>
</evidence>
<dbReference type="HAMAP" id="MF_01366">
    <property type="entry name" value="Ribosomal_uL13"/>
    <property type="match status" value="1"/>
</dbReference>
<organism evidence="9 10">
    <name type="scientific">Ulvibacter antarcticus</name>
    <dbReference type="NCBI Taxonomy" id="442714"/>
    <lineage>
        <taxon>Bacteria</taxon>
        <taxon>Pseudomonadati</taxon>
        <taxon>Bacteroidota</taxon>
        <taxon>Flavobacteriia</taxon>
        <taxon>Flavobacteriales</taxon>
        <taxon>Flavobacteriaceae</taxon>
        <taxon>Ulvibacter</taxon>
    </lineage>
</organism>
<dbReference type="OrthoDB" id="9801330at2"/>
<dbReference type="GO" id="GO:0003729">
    <property type="term" value="F:mRNA binding"/>
    <property type="evidence" value="ECO:0007669"/>
    <property type="project" value="UniProtKB-ARBA"/>
</dbReference>
<dbReference type="EMBL" id="REFC01000011">
    <property type="protein sequence ID" value="RMA66290.1"/>
    <property type="molecule type" value="Genomic_DNA"/>
</dbReference>
<dbReference type="InterPro" id="IPR005822">
    <property type="entry name" value="Ribosomal_uL13"/>
</dbReference>
<comment type="similarity">
    <text evidence="1 6 7">Belongs to the universal ribosomal protein uL13 family.</text>
</comment>
<evidence type="ECO:0000256" key="2">
    <source>
        <dbReference type="ARBA" id="ARBA00011838"/>
    </source>
</evidence>
<evidence type="ECO:0000313" key="10">
    <source>
        <dbReference type="Proteomes" id="UP000271339"/>
    </source>
</evidence>
<evidence type="ECO:0000256" key="8">
    <source>
        <dbReference type="RuleBase" id="RU003878"/>
    </source>
</evidence>
<dbReference type="PIRSF" id="PIRSF002181">
    <property type="entry name" value="Ribosomal_L13"/>
    <property type="match status" value="1"/>
</dbReference>
<dbReference type="CDD" id="cd00392">
    <property type="entry name" value="Ribosomal_L13"/>
    <property type="match status" value="1"/>
</dbReference>